<dbReference type="SUPFAM" id="SSF46785">
    <property type="entry name" value="Winged helix' DNA-binding domain"/>
    <property type="match status" value="1"/>
</dbReference>
<dbReference type="Pfam" id="PF03466">
    <property type="entry name" value="LysR_substrate"/>
    <property type="match status" value="1"/>
</dbReference>
<dbReference type="EMBL" id="CP001804">
    <property type="protein sequence ID" value="ACY18784.1"/>
    <property type="molecule type" value="Genomic_DNA"/>
</dbReference>
<protein>
    <submittedName>
        <fullName evidence="6">Transcriptional regulator, LysR family</fullName>
    </submittedName>
</protein>
<dbReference type="InterPro" id="IPR058163">
    <property type="entry name" value="LysR-type_TF_proteobact-type"/>
</dbReference>
<dbReference type="eggNOG" id="COG0583">
    <property type="taxonomic scope" value="Bacteria"/>
</dbReference>
<dbReference type="STRING" id="502025.Hoch_6313"/>
<dbReference type="Gene3D" id="1.10.10.10">
    <property type="entry name" value="Winged helix-like DNA-binding domain superfamily/Winged helix DNA-binding domain"/>
    <property type="match status" value="1"/>
</dbReference>
<keyword evidence="2" id="KW-0805">Transcription regulation</keyword>
<dbReference type="KEGG" id="hoh:Hoch_6313"/>
<dbReference type="PANTHER" id="PTHR30537">
    <property type="entry name" value="HTH-TYPE TRANSCRIPTIONAL REGULATOR"/>
    <property type="match status" value="1"/>
</dbReference>
<dbReference type="InterPro" id="IPR005119">
    <property type="entry name" value="LysR_subst-bd"/>
</dbReference>
<evidence type="ECO:0000256" key="4">
    <source>
        <dbReference type="ARBA" id="ARBA00023163"/>
    </source>
</evidence>
<dbReference type="FunFam" id="1.10.10.10:FF:000001">
    <property type="entry name" value="LysR family transcriptional regulator"/>
    <property type="match status" value="1"/>
</dbReference>
<dbReference type="HOGENOM" id="CLU_039613_16_1_7"/>
<organism evidence="6 7">
    <name type="scientific">Haliangium ochraceum (strain DSM 14365 / JCM 11303 / SMP-2)</name>
    <dbReference type="NCBI Taxonomy" id="502025"/>
    <lineage>
        <taxon>Bacteria</taxon>
        <taxon>Pseudomonadati</taxon>
        <taxon>Myxococcota</taxon>
        <taxon>Polyangia</taxon>
        <taxon>Haliangiales</taxon>
        <taxon>Kofleriaceae</taxon>
        <taxon>Haliangium</taxon>
    </lineage>
</organism>
<dbReference type="GO" id="GO:0003700">
    <property type="term" value="F:DNA-binding transcription factor activity"/>
    <property type="evidence" value="ECO:0007669"/>
    <property type="project" value="InterPro"/>
</dbReference>
<feature type="domain" description="HTH lysR-type" evidence="5">
    <location>
        <begin position="1"/>
        <end position="60"/>
    </location>
</feature>
<dbReference type="Pfam" id="PF00126">
    <property type="entry name" value="HTH_1"/>
    <property type="match status" value="1"/>
</dbReference>
<dbReference type="AlphaFoldDB" id="D0LNV8"/>
<dbReference type="PROSITE" id="PS50931">
    <property type="entry name" value="HTH_LYSR"/>
    <property type="match status" value="1"/>
</dbReference>
<dbReference type="InterPro" id="IPR036390">
    <property type="entry name" value="WH_DNA-bd_sf"/>
</dbReference>
<dbReference type="SUPFAM" id="SSF53850">
    <property type="entry name" value="Periplasmic binding protein-like II"/>
    <property type="match status" value="1"/>
</dbReference>
<dbReference type="PRINTS" id="PR00039">
    <property type="entry name" value="HTHLYSR"/>
</dbReference>
<evidence type="ECO:0000313" key="6">
    <source>
        <dbReference type="EMBL" id="ACY18784.1"/>
    </source>
</evidence>
<keyword evidence="7" id="KW-1185">Reference proteome</keyword>
<dbReference type="InterPro" id="IPR036388">
    <property type="entry name" value="WH-like_DNA-bd_sf"/>
</dbReference>
<gene>
    <name evidence="6" type="ordered locus">Hoch_6313</name>
</gene>
<dbReference type="PANTHER" id="PTHR30537:SF5">
    <property type="entry name" value="HTH-TYPE TRANSCRIPTIONAL ACTIVATOR TTDR-RELATED"/>
    <property type="match status" value="1"/>
</dbReference>
<evidence type="ECO:0000256" key="1">
    <source>
        <dbReference type="ARBA" id="ARBA00009437"/>
    </source>
</evidence>
<evidence type="ECO:0000313" key="7">
    <source>
        <dbReference type="Proteomes" id="UP000001880"/>
    </source>
</evidence>
<evidence type="ECO:0000256" key="3">
    <source>
        <dbReference type="ARBA" id="ARBA00023125"/>
    </source>
</evidence>
<evidence type="ECO:0000259" key="5">
    <source>
        <dbReference type="PROSITE" id="PS50931"/>
    </source>
</evidence>
<dbReference type="InterPro" id="IPR000847">
    <property type="entry name" value="LysR_HTH_N"/>
</dbReference>
<evidence type="ECO:0000256" key="2">
    <source>
        <dbReference type="ARBA" id="ARBA00023015"/>
    </source>
</evidence>
<dbReference type="Proteomes" id="UP000001880">
    <property type="component" value="Chromosome"/>
</dbReference>
<dbReference type="Gene3D" id="3.40.190.290">
    <property type="match status" value="1"/>
</dbReference>
<dbReference type="RefSeq" id="WP_012831376.1">
    <property type="nucleotide sequence ID" value="NC_013440.1"/>
</dbReference>
<comment type="similarity">
    <text evidence="1">Belongs to the LysR transcriptional regulatory family.</text>
</comment>
<keyword evidence="3" id="KW-0238">DNA-binding</keyword>
<keyword evidence="4" id="KW-0804">Transcription</keyword>
<name>D0LNV8_HALO1</name>
<sequence length="317" mass="35418">MRSKLATIEIFCLAYELGTFTAAARELGLSPQSASRALARLEGELGVVLFRRNTRHIQATEAGRTYYETCRSVLKALDAVEMELPGGADEPSGDVRVSVPTTYGHHRFLPLLAEFRRRHPRVFVDVQVDNRTIDFVRDRFDVAIRMGKLHDAPFIARKLGDFSLGLFASPAYLRARGEPRSLDDIDNHECVLFVMPRTGKILPWSLAGEPRSYTPRAAIRVRHDVLGLISIARAGGGIIQIYDYLVENELARGELVEILPDYRGRSRPFSLIYPPEAMRRPPVRALVEFVVHSAAGDLGGPGFSDKGANQRRPRGKR</sequence>
<reference evidence="6 7" key="1">
    <citation type="journal article" date="2010" name="Stand. Genomic Sci.">
        <title>Complete genome sequence of Haliangium ochraceum type strain (SMP-2).</title>
        <authorList>
            <consortium name="US DOE Joint Genome Institute (JGI-PGF)"/>
            <person name="Ivanova N."/>
            <person name="Daum C."/>
            <person name="Lang E."/>
            <person name="Abt B."/>
            <person name="Kopitz M."/>
            <person name="Saunders E."/>
            <person name="Lapidus A."/>
            <person name="Lucas S."/>
            <person name="Glavina Del Rio T."/>
            <person name="Nolan M."/>
            <person name="Tice H."/>
            <person name="Copeland A."/>
            <person name="Cheng J.F."/>
            <person name="Chen F."/>
            <person name="Bruce D."/>
            <person name="Goodwin L."/>
            <person name="Pitluck S."/>
            <person name="Mavromatis K."/>
            <person name="Pati A."/>
            <person name="Mikhailova N."/>
            <person name="Chen A."/>
            <person name="Palaniappan K."/>
            <person name="Land M."/>
            <person name="Hauser L."/>
            <person name="Chang Y.J."/>
            <person name="Jeffries C.D."/>
            <person name="Detter J.C."/>
            <person name="Brettin T."/>
            <person name="Rohde M."/>
            <person name="Goker M."/>
            <person name="Bristow J."/>
            <person name="Markowitz V."/>
            <person name="Eisen J.A."/>
            <person name="Hugenholtz P."/>
            <person name="Kyrpides N.C."/>
            <person name="Klenk H.P."/>
        </authorList>
    </citation>
    <scope>NUCLEOTIDE SEQUENCE [LARGE SCALE GENOMIC DNA]</scope>
    <source>
        <strain evidence="7">DSM 14365 / CIP 107738 / JCM 11303 / AJ 13395 / SMP-2</strain>
    </source>
</reference>
<proteinExistence type="inferred from homology"/>
<dbReference type="CDD" id="cd08422">
    <property type="entry name" value="PBP2_CrgA_like"/>
    <property type="match status" value="1"/>
</dbReference>
<dbReference type="GO" id="GO:0003677">
    <property type="term" value="F:DNA binding"/>
    <property type="evidence" value="ECO:0007669"/>
    <property type="project" value="UniProtKB-KW"/>
</dbReference>
<dbReference type="OrthoDB" id="5416547at2"/>
<accession>D0LNV8</accession>